<gene>
    <name evidence="1" type="ORF">S01H1_06170</name>
</gene>
<reference evidence="1" key="1">
    <citation type="journal article" date="2014" name="Front. Microbiol.">
        <title>High frequency of phylogenetically diverse reductive dehalogenase-homologous genes in deep subseafloor sedimentary metagenomes.</title>
        <authorList>
            <person name="Kawai M."/>
            <person name="Futagami T."/>
            <person name="Toyoda A."/>
            <person name="Takaki Y."/>
            <person name="Nishi S."/>
            <person name="Hori S."/>
            <person name="Arai W."/>
            <person name="Tsubouchi T."/>
            <person name="Morono Y."/>
            <person name="Uchiyama I."/>
            <person name="Ito T."/>
            <person name="Fujiyama A."/>
            <person name="Inagaki F."/>
            <person name="Takami H."/>
        </authorList>
    </citation>
    <scope>NUCLEOTIDE SEQUENCE</scope>
    <source>
        <strain evidence="1">Expedition CK06-06</strain>
    </source>
</reference>
<comment type="caution">
    <text evidence="1">The sequence shown here is derived from an EMBL/GenBank/DDBJ whole genome shotgun (WGS) entry which is preliminary data.</text>
</comment>
<dbReference type="AlphaFoldDB" id="X0TSM8"/>
<dbReference type="EMBL" id="BARS01003201">
    <property type="protein sequence ID" value="GAF79145.1"/>
    <property type="molecule type" value="Genomic_DNA"/>
</dbReference>
<sequence length="88" mass="9639">MLWFAGEYDDSDLGRLLKLSRDRFLLHAKHKASSDLMEGIAAKAASDAEIERAAAMILAVIDEADDIRELDRQIASIPGAVIAEKEAK</sequence>
<name>X0TSM8_9ZZZZ</name>
<organism evidence="1">
    <name type="scientific">marine sediment metagenome</name>
    <dbReference type="NCBI Taxonomy" id="412755"/>
    <lineage>
        <taxon>unclassified sequences</taxon>
        <taxon>metagenomes</taxon>
        <taxon>ecological metagenomes</taxon>
    </lineage>
</organism>
<proteinExistence type="predicted"/>
<evidence type="ECO:0000313" key="1">
    <source>
        <dbReference type="EMBL" id="GAF79145.1"/>
    </source>
</evidence>
<accession>X0TSM8</accession>
<protein>
    <submittedName>
        <fullName evidence="1">Uncharacterized protein</fullName>
    </submittedName>
</protein>